<proteinExistence type="inferred from homology"/>
<evidence type="ECO:0000256" key="2">
    <source>
        <dbReference type="ARBA" id="ARBA00008814"/>
    </source>
</evidence>
<gene>
    <name evidence="8" type="ORF">BKL49_11010</name>
</gene>
<reference evidence="8 9" key="1">
    <citation type="submission" date="2016-10" db="EMBL/GenBank/DDBJ databases">
        <title>Rodentibacter gen. nov. and new species.</title>
        <authorList>
            <person name="Christensen H."/>
        </authorList>
    </citation>
    <scope>NUCLEOTIDE SEQUENCE [LARGE SCALE GENOMIC DNA]</scope>
    <source>
        <strain evidence="8 9">Ac151</strain>
    </source>
</reference>
<dbReference type="CDD" id="cd01140">
    <property type="entry name" value="FatB"/>
    <property type="match status" value="1"/>
</dbReference>
<dbReference type="GO" id="GO:0030288">
    <property type="term" value="C:outer membrane-bounded periplasmic space"/>
    <property type="evidence" value="ECO:0007669"/>
    <property type="project" value="TreeGrafter"/>
</dbReference>
<dbReference type="Gene3D" id="3.40.50.1980">
    <property type="entry name" value="Nitrogenase molybdenum iron protein domain"/>
    <property type="match status" value="2"/>
</dbReference>
<comment type="caution">
    <text evidence="8">The sequence shown here is derived from an EMBL/GenBank/DDBJ whole genome shotgun (WGS) entry which is preliminary data.</text>
</comment>
<keyword evidence="3" id="KW-0813">Transport</keyword>
<dbReference type="GO" id="GO:1901678">
    <property type="term" value="P:iron coordination entity transport"/>
    <property type="evidence" value="ECO:0007669"/>
    <property type="project" value="UniProtKB-ARBA"/>
</dbReference>
<dbReference type="PANTHER" id="PTHR30532">
    <property type="entry name" value="IRON III DICITRATE-BINDING PERIPLASMIC PROTEIN"/>
    <property type="match status" value="1"/>
</dbReference>
<dbReference type="PANTHER" id="PTHR30532:SF28">
    <property type="entry name" value="PETROBACTIN-BINDING PROTEIN YCLQ"/>
    <property type="match status" value="1"/>
</dbReference>
<comment type="subcellular location">
    <subcellularLocation>
        <location evidence="1">Cell envelope</location>
    </subcellularLocation>
</comment>
<evidence type="ECO:0000259" key="7">
    <source>
        <dbReference type="PROSITE" id="PS50983"/>
    </source>
</evidence>
<evidence type="ECO:0000313" key="8">
    <source>
        <dbReference type="EMBL" id="OOF56059.1"/>
    </source>
</evidence>
<dbReference type="STRING" id="1907939.BKL49_11010"/>
<evidence type="ECO:0000256" key="1">
    <source>
        <dbReference type="ARBA" id="ARBA00004196"/>
    </source>
</evidence>
<dbReference type="EMBL" id="MLHQ01000032">
    <property type="protein sequence ID" value="OOF56059.1"/>
    <property type="molecule type" value="Genomic_DNA"/>
</dbReference>
<evidence type="ECO:0000256" key="4">
    <source>
        <dbReference type="ARBA" id="ARBA00022496"/>
    </source>
</evidence>
<dbReference type="AlphaFoldDB" id="A0A1V3JHZ9"/>
<dbReference type="InterPro" id="IPR033870">
    <property type="entry name" value="FatB"/>
</dbReference>
<keyword evidence="4" id="KW-0406">Ion transport</keyword>
<keyword evidence="9" id="KW-1185">Reference proteome</keyword>
<keyword evidence="4" id="KW-0410">Iron transport</keyword>
<evidence type="ECO:0000256" key="6">
    <source>
        <dbReference type="SAM" id="SignalP"/>
    </source>
</evidence>
<keyword evidence="4" id="KW-0408">Iron</keyword>
<dbReference type="InterPro" id="IPR051313">
    <property type="entry name" value="Bact_iron-sidero_bind"/>
</dbReference>
<dbReference type="Pfam" id="PF01497">
    <property type="entry name" value="Peripla_BP_2"/>
    <property type="match status" value="1"/>
</dbReference>
<evidence type="ECO:0000313" key="9">
    <source>
        <dbReference type="Proteomes" id="UP000188602"/>
    </source>
</evidence>
<dbReference type="Proteomes" id="UP000188602">
    <property type="component" value="Unassembled WGS sequence"/>
</dbReference>
<name>A0A1V3JHZ9_9PAST</name>
<dbReference type="RefSeq" id="WP_077425445.1">
    <property type="nucleotide sequence ID" value="NZ_MLHQ01000032.1"/>
</dbReference>
<keyword evidence="5 6" id="KW-0732">Signal</keyword>
<organism evidence="8 9">
    <name type="scientific">Rodentibacter myodis</name>
    <dbReference type="NCBI Taxonomy" id="1907939"/>
    <lineage>
        <taxon>Bacteria</taxon>
        <taxon>Pseudomonadati</taxon>
        <taxon>Pseudomonadota</taxon>
        <taxon>Gammaproteobacteria</taxon>
        <taxon>Pasteurellales</taxon>
        <taxon>Pasteurellaceae</taxon>
        <taxon>Rodentibacter</taxon>
    </lineage>
</organism>
<dbReference type="PROSITE" id="PS50983">
    <property type="entry name" value="FE_B12_PBP"/>
    <property type="match status" value="1"/>
</dbReference>
<protein>
    <submittedName>
        <fullName evidence="8">ABC transporter</fullName>
    </submittedName>
</protein>
<feature type="chain" id="PRO_5012685888" evidence="6">
    <location>
        <begin position="24"/>
        <end position="304"/>
    </location>
</feature>
<dbReference type="OrthoDB" id="63946at2"/>
<accession>A0A1V3JHZ9</accession>
<feature type="signal peptide" evidence="6">
    <location>
        <begin position="1"/>
        <end position="23"/>
    </location>
</feature>
<sequence length="304" mass="33637">MKKTFSTLALSVLTLIGVNTVNAADITVENFAGKQTVPQNPQKVVVLDFGAADTIRALGAADSIIGFPQSGKIPAYLSEFADKKFENVGDLREQFLEKINDLAPDLIIASKRQEKMVDKFKEIAPVFFIDNDYKNYYDSFQQNVLALGQIFDKEALAKEKLKALDSVVTQVAKATQHKTALLVLVNESKISAFGDGSRYGMVYQKYGFQQADPSIKSSTHGQSVGFEYVLEKNPDFLLVVDRTAAITEKANNAQKVLDNDIIKQTKAYKNGHIVYLDATNWYLAFGGLESMEIISKELKNAAEK</sequence>
<dbReference type="SUPFAM" id="SSF53807">
    <property type="entry name" value="Helical backbone' metal receptor"/>
    <property type="match status" value="1"/>
</dbReference>
<evidence type="ECO:0000256" key="5">
    <source>
        <dbReference type="ARBA" id="ARBA00022729"/>
    </source>
</evidence>
<dbReference type="InterPro" id="IPR002491">
    <property type="entry name" value="ABC_transptr_periplasmic_BD"/>
</dbReference>
<comment type="similarity">
    <text evidence="2">Belongs to the bacterial solute-binding protein 8 family.</text>
</comment>
<evidence type="ECO:0000256" key="3">
    <source>
        <dbReference type="ARBA" id="ARBA00022448"/>
    </source>
</evidence>
<feature type="domain" description="Fe/B12 periplasmic-binding" evidence="7">
    <location>
        <begin position="43"/>
        <end position="304"/>
    </location>
</feature>